<accession>A0A0Q0DQ85</accession>
<feature type="domain" description="HTH lysR-type" evidence="5">
    <location>
        <begin position="26"/>
        <end position="83"/>
    </location>
</feature>
<evidence type="ECO:0000259" key="5">
    <source>
        <dbReference type="PROSITE" id="PS50931"/>
    </source>
</evidence>
<feature type="non-terminal residue" evidence="6">
    <location>
        <position position="1"/>
    </location>
</feature>
<proteinExistence type="inferred from homology"/>
<sequence length="328" mass="36627">CITMSAWERSSMGDESLEHWTRMEIHNLNDIAAFVSSVNAGSFTAAARQLGLTRSAVGKSIVRLEARLQVRLLNRTTRSLSLTDDGQVLYERCVGILQDLDDVEDALAFRRSTPSGRLRMSLPVALGRLHVLPHIERCLKDWPSLSVDATFSDRLVDLIDEGFDLAMRIGPPKEDSRLLTRTVAYQQMITCASPHYLADHPQPRTPDGLSEHECLHFVSGGRLLPWHFRVDGQTIAFTQGGRLQMDSAEALHQSALAGLGITTLPSYVVSHDLRSGKLVRVLADYAEAAEPIRIIYPSKRHLSPKIRLFIDRLVEAWSPCAPWEDNRG</sequence>
<dbReference type="FunFam" id="3.40.190.290:FF:000001">
    <property type="entry name" value="Transcriptional regulator, LysR family"/>
    <property type="match status" value="1"/>
</dbReference>
<dbReference type="Pfam" id="PF03466">
    <property type="entry name" value="LysR_substrate"/>
    <property type="match status" value="1"/>
</dbReference>
<reference evidence="6 7" key="1">
    <citation type="submission" date="2015-09" db="EMBL/GenBank/DDBJ databases">
        <title>Genome announcement of multiple Pseudomonas syringae strains.</title>
        <authorList>
            <person name="Thakur S."/>
            <person name="Wang P.W."/>
            <person name="Gong Y."/>
            <person name="Weir B.S."/>
            <person name="Guttman D.S."/>
        </authorList>
    </citation>
    <scope>NUCLEOTIDE SEQUENCE [LARGE SCALE GENOMIC DNA]</scope>
    <source>
        <strain evidence="6 7">ICMP3956</strain>
    </source>
</reference>
<evidence type="ECO:0000313" key="6">
    <source>
        <dbReference type="EMBL" id="KPY42004.1"/>
    </source>
</evidence>
<dbReference type="PROSITE" id="PS50931">
    <property type="entry name" value="HTH_LYSR"/>
    <property type="match status" value="1"/>
</dbReference>
<dbReference type="PATRIC" id="fig|251707.3.peg.4206"/>
<dbReference type="InterPro" id="IPR005119">
    <property type="entry name" value="LysR_subst-bd"/>
</dbReference>
<evidence type="ECO:0000256" key="1">
    <source>
        <dbReference type="ARBA" id="ARBA00009437"/>
    </source>
</evidence>
<name>A0A0Q0DQ85_9PSED</name>
<comment type="similarity">
    <text evidence="1">Belongs to the LysR transcriptional regulatory family.</text>
</comment>
<dbReference type="GO" id="GO:0006351">
    <property type="term" value="P:DNA-templated transcription"/>
    <property type="evidence" value="ECO:0007669"/>
    <property type="project" value="TreeGrafter"/>
</dbReference>
<keyword evidence="3" id="KW-0238">DNA-binding</keyword>
<organism evidence="6 7">
    <name type="scientific">Pseudomonas syringae pv. primulae</name>
    <dbReference type="NCBI Taxonomy" id="251707"/>
    <lineage>
        <taxon>Bacteria</taxon>
        <taxon>Pseudomonadati</taxon>
        <taxon>Pseudomonadota</taxon>
        <taxon>Gammaproteobacteria</taxon>
        <taxon>Pseudomonadales</taxon>
        <taxon>Pseudomonadaceae</taxon>
        <taxon>Pseudomonas</taxon>
    </lineage>
</organism>
<dbReference type="Gene3D" id="3.40.190.290">
    <property type="match status" value="1"/>
</dbReference>
<dbReference type="InterPro" id="IPR036390">
    <property type="entry name" value="WH_DNA-bd_sf"/>
</dbReference>
<evidence type="ECO:0000256" key="3">
    <source>
        <dbReference type="ARBA" id="ARBA00023125"/>
    </source>
</evidence>
<dbReference type="InterPro" id="IPR058163">
    <property type="entry name" value="LysR-type_TF_proteobact-type"/>
</dbReference>
<dbReference type="AlphaFoldDB" id="A0A0Q0DQ85"/>
<evidence type="ECO:0000256" key="4">
    <source>
        <dbReference type="ARBA" id="ARBA00023163"/>
    </source>
</evidence>
<dbReference type="EMBL" id="LJRC01000002">
    <property type="protein sequence ID" value="KPY42004.1"/>
    <property type="molecule type" value="Genomic_DNA"/>
</dbReference>
<dbReference type="GO" id="GO:0003700">
    <property type="term" value="F:DNA-binding transcription factor activity"/>
    <property type="evidence" value="ECO:0007669"/>
    <property type="project" value="InterPro"/>
</dbReference>
<dbReference type="FunFam" id="1.10.10.10:FF:000001">
    <property type="entry name" value="LysR family transcriptional regulator"/>
    <property type="match status" value="1"/>
</dbReference>
<evidence type="ECO:0000256" key="2">
    <source>
        <dbReference type="ARBA" id="ARBA00023015"/>
    </source>
</evidence>
<protein>
    <submittedName>
        <fullName evidence="6">LysR family transcriptional regulator</fullName>
    </submittedName>
</protein>
<dbReference type="Proteomes" id="UP000050562">
    <property type="component" value="Unassembled WGS sequence"/>
</dbReference>
<dbReference type="PANTHER" id="PTHR30537">
    <property type="entry name" value="HTH-TYPE TRANSCRIPTIONAL REGULATOR"/>
    <property type="match status" value="1"/>
</dbReference>
<dbReference type="GO" id="GO:0043565">
    <property type="term" value="F:sequence-specific DNA binding"/>
    <property type="evidence" value="ECO:0007669"/>
    <property type="project" value="TreeGrafter"/>
</dbReference>
<dbReference type="SUPFAM" id="SSF53850">
    <property type="entry name" value="Periplasmic binding protein-like II"/>
    <property type="match status" value="1"/>
</dbReference>
<keyword evidence="2" id="KW-0805">Transcription regulation</keyword>
<keyword evidence="4" id="KW-0804">Transcription</keyword>
<dbReference type="PANTHER" id="PTHR30537:SF5">
    <property type="entry name" value="HTH-TYPE TRANSCRIPTIONAL ACTIVATOR TTDR-RELATED"/>
    <property type="match status" value="1"/>
</dbReference>
<dbReference type="InterPro" id="IPR036388">
    <property type="entry name" value="WH-like_DNA-bd_sf"/>
</dbReference>
<comment type="caution">
    <text evidence="6">The sequence shown here is derived from an EMBL/GenBank/DDBJ whole genome shotgun (WGS) entry which is preliminary data.</text>
</comment>
<dbReference type="CDD" id="cd08422">
    <property type="entry name" value="PBP2_CrgA_like"/>
    <property type="match status" value="1"/>
</dbReference>
<dbReference type="InterPro" id="IPR000847">
    <property type="entry name" value="LysR_HTH_N"/>
</dbReference>
<gene>
    <name evidence="6" type="ORF">ALO52_04916</name>
</gene>
<dbReference type="SUPFAM" id="SSF46785">
    <property type="entry name" value="Winged helix' DNA-binding domain"/>
    <property type="match status" value="1"/>
</dbReference>
<dbReference type="Gene3D" id="1.10.10.10">
    <property type="entry name" value="Winged helix-like DNA-binding domain superfamily/Winged helix DNA-binding domain"/>
    <property type="match status" value="1"/>
</dbReference>
<dbReference type="Pfam" id="PF00126">
    <property type="entry name" value="HTH_1"/>
    <property type="match status" value="1"/>
</dbReference>
<evidence type="ECO:0000313" key="7">
    <source>
        <dbReference type="Proteomes" id="UP000050562"/>
    </source>
</evidence>